<organism evidence="2 3">
    <name type="scientific">Polarella glacialis</name>
    <name type="common">Dinoflagellate</name>
    <dbReference type="NCBI Taxonomy" id="89957"/>
    <lineage>
        <taxon>Eukaryota</taxon>
        <taxon>Sar</taxon>
        <taxon>Alveolata</taxon>
        <taxon>Dinophyceae</taxon>
        <taxon>Suessiales</taxon>
        <taxon>Suessiaceae</taxon>
        <taxon>Polarella</taxon>
    </lineage>
</organism>
<name>A0A813GHX7_POLGL</name>
<gene>
    <name evidence="2" type="ORF">PGLA1383_LOCUS42773</name>
</gene>
<feature type="chain" id="PRO_5032943893" evidence="1">
    <location>
        <begin position="20"/>
        <end position="139"/>
    </location>
</feature>
<evidence type="ECO:0000313" key="2">
    <source>
        <dbReference type="EMBL" id="CAE8625791.1"/>
    </source>
</evidence>
<comment type="caution">
    <text evidence="2">The sequence shown here is derived from an EMBL/GenBank/DDBJ whole genome shotgun (WGS) entry which is preliminary data.</text>
</comment>
<evidence type="ECO:0000313" key="3">
    <source>
        <dbReference type="Proteomes" id="UP000654075"/>
    </source>
</evidence>
<feature type="signal peptide" evidence="1">
    <location>
        <begin position="1"/>
        <end position="19"/>
    </location>
</feature>
<keyword evidence="3" id="KW-1185">Reference proteome</keyword>
<keyword evidence="1" id="KW-0732">Signal</keyword>
<dbReference type="EMBL" id="CAJNNV010028797">
    <property type="protein sequence ID" value="CAE8625791.1"/>
    <property type="molecule type" value="Genomic_DNA"/>
</dbReference>
<protein>
    <submittedName>
        <fullName evidence="2">Uncharacterized protein</fullName>
    </submittedName>
</protein>
<proteinExistence type="predicted"/>
<dbReference type="AlphaFoldDB" id="A0A813GHX7"/>
<sequence length="139" mass="14854">MRSMVLVTLAALSPVGTLTSQSATSPTLPVGGLTCELCVDNDPTKAVRSICFDPFRSFFLDSEFGNSTSAAGSRVTAEVASGAFSYRQYVDLMRSQTVAQNSQNPAFGGVWSTFCFVDREWHLQAVLDGLRPAPAQAPP</sequence>
<accession>A0A813GHX7</accession>
<reference evidence="2" key="1">
    <citation type="submission" date="2021-02" db="EMBL/GenBank/DDBJ databases">
        <authorList>
            <person name="Dougan E. K."/>
            <person name="Rhodes N."/>
            <person name="Thang M."/>
            <person name="Chan C."/>
        </authorList>
    </citation>
    <scope>NUCLEOTIDE SEQUENCE</scope>
</reference>
<evidence type="ECO:0000256" key="1">
    <source>
        <dbReference type="SAM" id="SignalP"/>
    </source>
</evidence>
<dbReference type="Proteomes" id="UP000654075">
    <property type="component" value="Unassembled WGS sequence"/>
</dbReference>